<dbReference type="PROSITE" id="PS50222">
    <property type="entry name" value="EF_HAND_2"/>
    <property type="match status" value="1"/>
</dbReference>
<protein>
    <recommendedName>
        <fullName evidence="4">EF-hand domain-containing protein</fullName>
    </recommendedName>
</protein>
<accession>A0A7S1AYX1</accession>
<sequence length="618" mass="71585">MSLSRGRTDMAPQGHSSAIVKAKLEEFFWEWLCIPESQKIVQQAIKASRSDVDLGDVPSPNFSPSSPHPGRTHHTSRPSPPGSPASRHPDRINSDSGLSDGSGVLSPSSTGSLYLGSDRSSVLSERERPSPASLAAKLAEVEPLAAQEAEVGDRQDADPDGRHRPVGPAMLASGSRTIPRFWWPPLKSPSEVLPAEAKRKMHDYFVEHRITEIRRHEQLEPIVTRIFGLSKYFVIPIFHKILVAFDMVDEADKSKTNLGAESKKPITESMLTSWCQGRIQPNDPVLTFFWVVKKEHNNWIEREDFSIFLTAILLTHPGLDFLRETSEFQDRYADTVISRIFFVYDKKDVGRIYLSDLRRHKPSVIETWKQLAENDDMKLVRDYFSYEHFYVIYCTFWELDSDHDFLLDKDDLLKFDGHALSRRAIDRIFSEIPAKFTSAVPGKMGYEDFIRFLLCDQDRQSDRSVEYWFSFFDLDGDGCIRDHELKYFYEEQLQRMECLNYETITFADIMCQMNDMIFPTVEGQYRLSDFKRKRRFAGTFFSVFSSLSKFLKFEHRDPFTARQEQLDSPHLREWDRWCASEYLRLAMEDDNEPEEDMEVSRGNSVDELSTCWRRLDGD</sequence>
<dbReference type="AlphaFoldDB" id="A0A7S1AYX1"/>
<gene>
    <name evidence="5" type="ORF">NSCI0253_LOCUS43844</name>
</gene>
<evidence type="ECO:0000259" key="4">
    <source>
        <dbReference type="PROSITE" id="PS50222"/>
    </source>
</evidence>
<evidence type="ECO:0000256" key="3">
    <source>
        <dbReference type="SAM" id="MobiDB-lite"/>
    </source>
</evidence>
<keyword evidence="1" id="KW-0479">Metal-binding</keyword>
<reference evidence="5" key="1">
    <citation type="submission" date="2021-01" db="EMBL/GenBank/DDBJ databases">
        <authorList>
            <person name="Corre E."/>
            <person name="Pelletier E."/>
            <person name="Niang G."/>
            <person name="Scheremetjew M."/>
            <person name="Finn R."/>
            <person name="Kale V."/>
            <person name="Holt S."/>
            <person name="Cochrane G."/>
            <person name="Meng A."/>
            <person name="Brown T."/>
            <person name="Cohen L."/>
        </authorList>
    </citation>
    <scope>NUCLEOTIDE SEQUENCE</scope>
</reference>
<feature type="region of interest" description="Disordered" evidence="3">
    <location>
        <begin position="42"/>
        <end position="134"/>
    </location>
</feature>
<keyword evidence="2" id="KW-0106">Calcium</keyword>
<feature type="compositionally biased region" description="Low complexity" evidence="3">
    <location>
        <begin position="58"/>
        <end position="69"/>
    </location>
</feature>
<proteinExistence type="predicted"/>
<evidence type="ECO:0000256" key="1">
    <source>
        <dbReference type="ARBA" id="ARBA00022723"/>
    </source>
</evidence>
<dbReference type="PANTHER" id="PTHR14095:SF0">
    <property type="entry name" value="MIP22305P"/>
    <property type="match status" value="1"/>
</dbReference>
<dbReference type="SUPFAM" id="SSF47473">
    <property type="entry name" value="EF-hand"/>
    <property type="match status" value="2"/>
</dbReference>
<dbReference type="PANTHER" id="PTHR14095">
    <property type="entry name" value="PHOSPHATASE 2A REGULATORY SUBUNIT-RELATED"/>
    <property type="match status" value="1"/>
</dbReference>
<dbReference type="EMBL" id="HBFQ01061865">
    <property type="protein sequence ID" value="CAD8869488.1"/>
    <property type="molecule type" value="Transcribed_RNA"/>
</dbReference>
<dbReference type="Gene3D" id="1.10.238.220">
    <property type="match status" value="1"/>
</dbReference>
<dbReference type="GO" id="GO:0000159">
    <property type="term" value="C:protein phosphatase type 2A complex"/>
    <property type="evidence" value="ECO:0007669"/>
    <property type="project" value="TreeGrafter"/>
</dbReference>
<feature type="compositionally biased region" description="Low complexity" evidence="3">
    <location>
        <begin position="94"/>
        <end position="109"/>
    </location>
</feature>
<dbReference type="GO" id="GO:0019888">
    <property type="term" value="F:protein phosphatase regulator activity"/>
    <property type="evidence" value="ECO:0007669"/>
    <property type="project" value="TreeGrafter"/>
</dbReference>
<feature type="domain" description="EF-hand" evidence="4">
    <location>
        <begin position="460"/>
        <end position="495"/>
    </location>
</feature>
<dbReference type="FunFam" id="1.10.238.10:FF:000025">
    <property type="entry name" value="serine/threonine-protein phosphatase 2A regulatory subunit B'' subunit alpha"/>
    <property type="match status" value="1"/>
</dbReference>
<dbReference type="Gene3D" id="1.10.238.10">
    <property type="entry name" value="EF-hand"/>
    <property type="match status" value="1"/>
</dbReference>
<dbReference type="GO" id="GO:0005509">
    <property type="term" value="F:calcium ion binding"/>
    <property type="evidence" value="ECO:0007669"/>
    <property type="project" value="InterPro"/>
</dbReference>
<dbReference type="InterPro" id="IPR011992">
    <property type="entry name" value="EF-hand-dom_pair"/>
</dbReference>
<name>A0A7S1AYX1_NOCSC</name>
<evidence type="ECO:0000256" key="2">
    <source>
        <dbReference type="ARBA" id="ARBA00022837"/>
    </source>
</evidence>
<feature type="region of interest" description="Disordered" evidence="3">
    <location>
        <begin position="146"/>
        <end position="172"/>
    </location>
</feature>
<dbReference type="InterPro" id="IPR041534">
    <property type="entry name" value="EF-hand_13"/>
</dbReference>
<dbReference type="Pfam" id="PF17958">
    <property type="entry name" value="EF-hand_13"/>
    <property type="match status" value="1"/>
</dbReference>
<feature type="compositionally biased region" description="Basic and acidic residues" evidence="3">
    <location>
        <begin position="151"/>
        <end position="163"/>
    </location>
</feature>
<evidence type="ECO:0000313" key="5">
    <source>
        <dbReference type="EMBL" id="CAD8869488.1"/>
    </source>
</evidence>
<organism evidence="5">
    <name type="scientific">Noctiluca scintillans</name>
    <name type="common">Sea sparkle</name>
    <name type="synonym">Red tide dinoflagellate</name>
    <dbReference type="NCBI Taxonomy" id="2966"/>
    <lineage>
        <taxon>Eukaryota</taxon>
        <taxon>Sar</taxon>
        <taxon>Alveolata</taxon>
        <taxon>Dinophyceae</taxon>
        <taxon>Noctilucales</taxon>
        <taxon>Noctilucaceae</taxon>
        <taxon>Noctiluca</taxon>
    </lineage>
</organism>
<dbReference type="InterPro" id="IPR002048">
    <property type="entry name" value="EF_hand_dom"/>
</dbReference>